<comment type="caution">
    <text evidence="2">The sequence shown here is derived from an EMBL/GenBank/DDBJ whole genome shotgun (WGS) entry which is preliminary data.</text>
</comment>
<reference evidence="2 3" key="1">
    <citation type="submission" date="2018-06" db="EMBL/GenBank/DDBJ databases">
        <title>Novel Chryseobacterium species.</title>
        <authorList>
            <person name="Newman J."/>
            <person name="Hugo C."/>
            <person name="Oosthuizen L."/>
            <person name="Charimba G."/>
        </authorList>
    </citation>
    <scope>NUCLEOTIDE SEQUENCE [LARGE SCALE GENOMIC DNA]</scope>
    <source>
        <strain evidence="2 3">7_F195</strain>
    </source>
</reference>
<dbReference type="InterPro" id="IPR022385">
    <property type="entry name" value="Rhs_assc_core"/>
</dbReference>
<dbReference type="Proteomes" id="UP000256257">
    <property type="component" value="Unassembled WGS sequence"/>
</dbReference>
<accession>A0A3D9AKM4</accession>
<keyword evidence="3" id="KW-1185">Reference proteome</keyword>
<evidence type="ECO:0000313" key="2">
    <source>
        <dbReference type="EMBL" id="REC41516.1"/>
    </source>
</evidence>
<proteinExistence type="predicted"/>
<evidence type="ECO:0000313" key="3">
    <source>
        <dbReference type="Proteomes" id="UP000256257"/>
    </source>
</evidence>
<organism evidence="2 3">
    <name type="scientific">Chryseobacterium pennipullorum</name>
    <dbReference type="NCBI Taxonomy" id="2258963"/>
    <lineage>
        <taxon>Bacteria</taxon>
        <taxon>Pseudomonadati</taxon>
        <taxon>Bacteroidota</taxon>
        <taxon>Flavobacteriia</taxon>
        <taxon>Flavobacteriales</taxon>
        <taxon>Weeksellaceae</taxon>
        <taxon>Chryseobacterium group</taxon>
        <taxon>Chryseobacterium</taxon>
    </lineage>
</organism>
<name>A0A3D9AKM4_9FLAO</name>
<dbReference type="NCBIfam" id="TIGR03696">
    <property type="entry name" value="Rhs_assc_core"/>
    <property type="match status" value="1"/>
</dbReference>
<dbReference type="OrthoDB" id="2972467at2"/>
<evidence type="ECO:0008006" key="4">
    <source>
        <dbReference type="Google" id="ProtNLM"/>
    </source>
</evidence>
<evidence type="ECO:0000256" key="1">
    <source>
        <dbReference type="SAM" id="MobiDB-lite"/>
    </source>
</evidence>
<feature type="region of interest" description="Disordered" evidence="1">
    <location>
        <begin position="141"/>
        <end position="166"/>
    </location>
</feature>
<dbReference type="Gene3D" id="2.180.10.10">
    <property type="entry name" value="RHS repeat-associated core"/>
    <property type="match status" value="1"/>
</dbReference>
<dbReference type="AlphaFoldDB" id="A0A3D9AKM4"/>
<dbReference type="EMBL" id="QNVV01000041">
    <property type="protein sequence ID" value="REC41516.1"/>
    <property type="molecule type" value="Genomic_DNA"/>
</dbReference>
<protein>
    <recommendedName>
        <fullName evidence="4">RHS repeat-associated core domain-containing protein</fullName>
    </recommendedName>
</protein>
<gene>
    <name evidence="2" type="ORF">DRF67_21230</name>
</gene>
<sequence length="166" mass="18945">MYNYTDQVGNIRLAYYKDTSGNLKVDRVTHYYPFGLEFGGELSTSNSISPFYSYSSQGQEKQRETGWSSYKWRNYDAAMGRFFNVDPLSEKYAYQSHYNFSENRVVDARELEGLEAVDFRKDDGYKNLVVVVQGWSGDTKKGYTQAQNRGDGSVDKGGLGNRVVSH</sequence>